<evidence type="ECO:0000313" key="1">
    <source>
        <dbReference type="EMBL" id="KAJ3831151.1"/>
    </source>
</evidence>
<proteinExistence type="predicted"/>
<feature type="non-terminal residue" evidence="1">
    <location>
        <position position="1"/>
    </location>
</feature>
<protein>
    <submittedName>
        <fullName evidence="1">Uncharacterized protein</fullName>
    </submittedName>
</protein>
<reference evidence="1" key="1">
    <citation type="submission" date="2022-08" db="EMBL/GenBank/DDBJ databases">
        <authorList>
            <consortium name="DOE Joint Genome Institute"/>
            <person name="Min B."/>
            <person name="Riley R."/>
            <person name="Sierra-Patev S."/>
            <person name="Naranjo-Ortiz M."/>
            <person name="Looney B."/>
            <person name="Konkel Z."/>
            <person name="Slot J.C."/>
            <person name="Sakamoto Y."/>
            <person name="Steenwyk J.L."/>
            <person name="Rokas A."/>
            <person name="Carro J."/>
            <person name="Camarero S."/>
            <person name="Ferreira P."/>
            <person name="Molpeceres G."/>
            <person name="Ruiz-Duenas F.J."/>
            <person name="Serrano A."/>
            <person name="Henrissat B."/>
            <person name="Drula E."/>
            <person name="Hughes K.W."/>
            <person name="Mata J.L."/>
            <person name="Ishikawa N.K."/>
            <person name="Vargas-Isla R."/>
            <person name="Ushijima S."/>
            <person name="Smith C.A."/>
            <person name="Ahrendt S."/>
            <person name="Andreopoulos W."/>
            <person name="He G."/>
            <person name="Labutti K."/>
            <person name="Lipzen A."/>
            <person name="Ng V."/>
            <person name="Sandor L."/>
            <person name="Barry K."/>
            <person name="Martinez A.T."/>
            <person name="Xiao Y."/>
            <person name="Gibbons J.G."/>
            <person name="Terashima K."/>
            <person name="Hibbett D.S."/>
            <person name="Grigoriev I.V."/>
        </authorList>
    </citation>
    <scope>NUCLEOTIDE SEQUENCE</scope>
    <source>
        <strain evidence="1">TFB9207</strain>
    </source>
</reference>
<keyword evidence="2" id="KW-1185">Reference proteome</keyword>
<accession>A0AA38U2M9</accession>
<sequence length="177" mass="20940">AAGIKWFSDAFHFLNIGLGSRYIALLSLWVELERMHGWQTTRINLPKSHRPLEFDTWIRYGRYGKAIVIPLTRLKNFAEEFCAWWAFLQPNWRTFGEDKRPLPIIQFEDDWKSLDYFGVNGWFSLLAGIKWWGESLKQADDSGWNEELREWEFIIEDMAKMLDGLISYKKTHATSSN</sequence>
<comment type="caution">
    <text evidence="1">The sequence shown here is derived from an EMBL/GenBank/DDBJ whole genome shotgun (WGS) entry which is preliminary data.</text>
</comment>
<dbReference type="EMBL" id="MU807748">
    <property type="protein sequence ID" value="KAJ3831151.1"/>
    <property type="molecule type" value="Genomic_DNA"/>
</dbReference>
<organism evidence="1 2">
    <name type="scientific">Lentinula raphanica</name>
    <dbReference type="NCBI Taxonomy" id="153919"/>
    <lineage>
        <taxon>Eukaryota</taxon>
        <taxon>Fungi</taxon>
        <taxon>Dikarya</taxon>
        <taxon>Basidiomycota</taxon>
        <taxon>Agaricomycotina</taxon>
        <taxon>Agaricomycetes</taxon>
        <taxon>Agaricomycetidae</taxon>
        <taxon>Agaricales</taxon>
        <taxon>Marasmiineae</taxon>
        <taxon>Omphalotaceae</taxon>
        <taxon>Lentinula</taxon>
    </lineage>
</organism>
<dbReference type="AlphaFoldDB" id="A0AA38U2M9"/>
<gene>
    <name evidence="1" type="ORF">F5878DRAFT_549858</name>
</gene>
<evidence type="ECO:0000313" key="2">
    <source>
        <dbReference type="Proteomes" id="UP001163846"/>
    </source>
</evidence>
<name>A0AA38U2M9_9AGAR</name>
<dbReference type="Proteomes" id="UP001163846">
    <property type="component" value="Unassembled WGS sequence"/>
</dbReference>